<dbReference type="SUPFAM" id="SSF75217">
    <property type="entry name" value="alpha/beta knot"/>
    <property type="match status" value="1"/>
</dbReference>
<evidence type="ECO:0000256" key="2">
    <source>
        <dbReference type="ARBA" id="ARBA00022517"/>
    </source>
</evidence>
<organism evidence="11 12">
    <name type="scientific">Sulfolobus acidocaldarius</name>
    <dbReference type="NCBI Taxonomy" id="2285"/>
    <lineage>
        <taxon>Archaea</taxon>
        <taxon>Thermoproteota</taxon>
        <taxon>Thermoprotei</taxon>
        <taxon>Sulfolobales</taxon>
        <taxon>Sulfolobaceae</taxon>
        <taxon>Sulfolobus</taxon>
    </lineage>
</organism>
<dbReference type="GO" id="GO:0019843">
    <property type="term" value="F:rRNA binding"/>
    <property type="evidence" value="ECO:0007669"/>
    <property type="project" value="UniProtKB-UniRule"/>
</dbReference>
<evidence type="ECO:0000313" key="11">
    <source>
        <dbReference type="EMBL" id="ALU32849.1"/>
    </source>
</evidence>
<feature type="site" description="Stabilizes Arg-xx" evidence="9">
    <location>
        <position position="57"/>
    </location>
</feature>
<dbReference type="NCBIfam" id="NF003203">
    <property type="entry name" value="PRK04171.1-1"/>
    <property type="match status" value="1"/>
</dbReference>
<dbReference type="EMBL" id="CP013695">
    <property type="protein sequence ID" value="ALU32849.1"/>
    <property type="molecule type" value="Genomic_DNA"/>
</dbReference>
<evidence type="ECO:0000256" key="4">
    <source>
        <dbReference type="ARBA" id="ARBA00022603"/>
    </source>
</evidence>
<name>A0A0U2YBB0_9CREN</name>
<proteinExistence type="inferred from homology"/>
<keyword evidence="7 9" id="KW-0699">rRNA-binding</keyword>
<evidence type="ECO:0000313" key="10">
    <source>
        <dbReference type="EMBL" id="ALU30588.1"/>
    </source>
</evidence>
<evidence type="ECO:0000256" key="7">
    <source>
        <dbReference type="ARBA" id="ARBA00022730"/>
    </source>
</evidence>
<dbReference type="EMBL" id="CP013694">
    <property type="protein sequence ID" value="ALU30588.1"/>
    <property type="molecule type" value="Genomic_DNA"/>
</dbReference>
<dbReference type="PaxDb" id="1435377-SUSAZ_00155"/>
<feature type="binding site" evidence="9">
    <location>
        <position position="169"/>
    </location>
    <ligand>
        <name>S-adenosyl-L-methionine</name>
        <dbReference type="ChEBI" id="CHEBI:59789"/>
    </ligand>
</feature>
<feature type="site" description="Interaction with substrate rRNA" evidence="9">
    <location>
        <position position="97"/>
    </location>
</feature>
<dbReference type="Proteomes" id="UP000060043">
    <property type="component" value="Chromosome"/>
</dbReference>
<comment type="subunit">
    <text evidence="9">Homodimer.</text>
</comment>
<evidence type="ECO:0000313" key="12">
    <source>
        <dbReference type="Proteomes" id="UP000060043"/>
    </source>
</evidence>
<sequence>MLDSALELVPREIVSHPAVVKNAVRRGKKAENTLLDISLHYKAMKNLENANKRGRPDIVHFALLLFLTLEEEIRGDLFIHTIDGKIIFVDRQMRPPKNYNRFVGLMEQLLLEGKIPPKGDRTLMEITNLKLKDLSRKYSSLIVLSESGRKVNPADLCKLMHENVLFGVGAFAHGDFSSEVKESASDFLSISKNVLETHQVICRVSIACSGFLS</sequence>
<keyword evidence="2 9" id="KW-0690">Ribosome biogenesis</keyword>
<dbReference type="InterPro" id="IPR029026">
    <property type="entry name" value="tRNA_m1G_MTases_N"/>
</dbReference>
<dbReference type="HAMAP" id="MF_00554">
    <property type="entry name" value="NEP1"/>
    <property type="match status" value="1"/>
</dbReference>
<dbReference type="InterPro" id="IPR023503">
    <property type="entry name" value="Ribosome_NEP1_arc"/>
</dbReference>
<evidence type="ECO:0000256" key="6">
    <source>
        <dbReference type="ARBA" id="ARBA00022691"/>
    </source>
</evidence>
<keyword evidence="4 9" id="KW-0489">Methyltransferase</keyword>
<feature type="site" description="Interaction with substrate rRNA" evidence="9">
    <location>
        <position position="101"/>
    </location>
</feature>
<dbReference type="STRING" id="1435377.SUSAZ_00155"/>
<evidence type="ECO:0000256" key="5">
    <source>
        <dbReference type="ARBA" id="ARBA00022679"/>
    </source>
</evidence>
<evidence type="ECO:0000256" key="1">
    <source>
        <dbReference type="ARBA" id="ARBA00008115"/>
    </source>
</evidence>
<feature type="binding site" evidence="9">
    <location>
        <begin position="191"/>
        <end position="196"/>
    </location>
    <ligand>
        <name>S-adenosyl-L-methionine</name>
        <dbReference type="ChEBI" id="CHEBI:59789"/>
    </ligand>
</feature>
<evidence type="ECO:0000256" key="8">
    <source>
        <dbReference type="ARBA" id="ARBA00022884"/>
    </source>
</evidence>
<keyword evidence="8 9" id="KW-0694">RNA-binding</keyword>
<evidence type="ECO:0000256" key="3">
    <source>
        <dbReference type="ARBA" id="ARBA00022552"/>
    </source>
</evidence>
<dbReference type="EC" id="2.1.1.-" evidence="9"/>
<keyword evidence="5 9" id="KW-0808">Transferase</keyword>
<dbReference type="Gene3D" id="3.40.1280.10">
    <property type="match status" value="1"/>
</dbReference>
<dbReference type="PANTHER" id="PTHR12636:SF5">
    <property type="entry name" value="RIBOSOMAL RNA SMALL SUBUNIT METHYLTRANSFERASE NEP1"/>
    <property type="match status" value="1"/>
</dbReference>
<evidence type="ECO:0000313" key="13">
    <source>
        <dbReference type="Proteomes" id="UP000065473"/>
    </source>
</evidence>
<keyword evidence="6 9" id="KW-0949">S-adenosyl-L-methionine</keyword>
<dbReference type="InterPro" id="IPR005304">
    <property type="entry name" value="Rbsml_bgen_MeTrfase_EMG1/NEP1"/>
</dbReference>
<dbReference type="AlphaFoldDB" id="A0A0U2YBB0"/>
<dbReference type="GO" id="GO:0070037">
    <property type="term" value="F:rRNA (pseudouridine) methyltransferase activity"/>
    <property type="evidence" value="ECO:0007669"/>
    <property type="project" value="UniProtKB-UniRule"/>
</dbReference>
<feature type="site" description="Interaction with substrate rRNA" evidence="9">
    <location>
        <position position="94"/>
    </location>
</feature>
<dbReference type="InterPro" id="IPR029028">
    <property type="entry name" value="Alpha/beta_knot_MTases"/>
</dbReference>
<dbReference type="Proteomes" id="UP000065473">
    <property type="component" value="Chromosome"/>
</dbReference>
<accession>A0A0U2YBB0</accession>
<protein>
    <recommendedName>
        <fullName evidence="9">Ribosomal RNA small subunit methyltransferase Nep1</fullName>
        <ecNumber evidence="9">2.1.1.-</ecNumber>
    </recommendedName>
    <alternativeName>
        <fullName evidence="9">16S rRNA (pseudouridine-N1-)-methyltransferase Nep1</fullName>
    </alternativeName>
</protein>
<feature type="site" description="Interaction with substrate rRNA" evidence="9">
    <location>
        <position position="55"/>
    </location>
</feature>
<reference evidence="12 13" key="1">
    <citation type="submission" date="2015-12" db="EMBL/GenBank/DDBJ databases">
        <title>A stable core within a dynamic pangenome in Sulfolobus acidocaldarius.</title>
        <authorList>
            <person name="Anderson R."/>
            <person name="Kouris A."/>
            <person name="Seward C."/>
            <person name="Campbell K."/>
            <person name="Whitaker R."/>
        </authorList>
    </citation>
    <scope>NUCLEOTIDE SEQUENCE [LARGE SCALE GENOMIC DNA]</scope>
    <source>
        <strain evidence="10 13">GG12-C01-09</strain>
        <strain evidence="11 12">NG05B_CO5_07</strain>
    </source>
</reference>
<dbReference type="CDD" id="cd18088">
    <property type="entry name" value="Nep1-like"/>
    <property type="match status" value="1"/>
</dbReference>
<dbReference type="GO" id="GO:0070475">
    <property type="term" value="P:rRNA base methylation"/>
    <property type="evidence" value="ECO:0007669"/>
    <property type="project" value="InterPro"/>
</dbReference>
<evidence type="ECO:0000256" key="9">
    <source>
        <dbReference type="HAMAP-Rule" id="MF_00554"/>
    </source>
</evidence>
<comment type="catalytic activity">
    <reaction evidence="9">
        <text>a pseudouridine in rRNA + S-adenosyl-L-methionine = an N(1)-methylpseudouridine in rRNA + S-adenosyl-L-homocysteine + H(+)</text>
        <dbReference type="Rhea" id="RHEA:46696"/>
        <dbReference type="Rhea" id="RHEA-COMP:11634"/>
        <dbReference type="Rhea" id="RHEA-COMP:13933"/>
        <dbReference type="ChEBI" id="CHEBI:15378"/>
        <dbReference type="ChEBI" id="CHEBI:57856"/>
        <dbReference type="ChEBI" id="CHEBI:59789"/>
        <dbReference type="ChEBI" id="CHEBI:65314"/>
        <dbReference type="ChEBI" id="CHEBI:74890"/>
    </reaction>
</comment>
<comment type="function">
    <text evidence="9">Methyltransferase involved in ribosomal biogenesis. Specifically catalyzes the N1-methylation of the pseudouridine corresponding to position 914 in M.jannaschii 16S rRNA.</text>
</comment>
<feature type="binding site" evidence="9">
    <location>
        <position position="174"/>
    </location>
    <ligand>
        <name>S-adenosyl-L-methionine</name>
        <dbReference type="ChEBI" id="CHEBI:59789"/>
    </ligand>
</feature>
<dbReference type="Pfam" id="PF03587">
    <property type="entry name" value="EMG1"/>
    <property type="match status" value="1"/>
</dbReference>
<keyword evidence="3 9" id="KW-0698">rRNA processing</keyword>
<dbReference type="PANTHER" id="PTHR12636">
    <property type="entry name" value="NEP1/MRA1"/>
    <property type="match status" value="1"/>
</dbReference>
<gene>
    <name evidence="9" type="primary">nep1</name>
    <name evidence="10" type="ORF">ATY89_06090</name>
    <name evidence="11" type="ORF">ATZ20_09115</name>
</gene>
<comment type="similarity">
    <text evidence="1 9">Belongs to the class IV-like SAM-binding methyltransferase superfamily. RNA methyltransferase NEP1 family.</text>
</comment>